<dbReference type="GO" id="GO:0022857">
    <property type="term" value="F:transmembrane transporter activity"/>
    <property type="evidence" value="ECO:0000318"/>
    <property type="project" value="GO_Central"/>
</dbReference>
<evidence type="ECO:0000256" key="6">
    <source>
        <dbReference type="SAM" id="MobiDB-lite"/>
    </source>
</evidence>
<dbReference type="GO" id="GO:0055085">
    <property type="term" value="P:transmembrane transport"/>
    <property type="evidence" value="ECO:0000318"/>
    <property type="project" value="GO_Central"/>
</dbReference>
<dbReference type="AlphaFoldDB" id="A0A1U8A3C0"/>
<dbReference type="Proteomes" id="UP000189703">
    <property type="component" value="Unplaced"/>
</dbReference>
<dbReference type="InParanoid" id="A0A1U8A3C0"/>
<feature type="chain" id="PRO_5010584346" evidence="8">
    <location>
        <begin position="23"/>
        <end position="626"/>
    </location>
</feature>
<keyword evidence="4 7" id="KW-1133">Transmembrane helix</keyword>
<dbReference type="GeneID" id="104596639"/>
<dbReference type="InterPro" id="IPR036259">
    <property type="entry name" value="MFS_trans_sf"/>
</dbReference>
<dbReference type="SUPFAM" id="SSF103473">
    <property type="entry name" value="MFS general substrate transporter"/>
    <property type="match status" value="1"/>
</dbReference>
<protein>
    <submittedName>
        <fullName evidence="10">Protein NRT1/ PTR FAMILY 2.13</fullName>
    </submittedName>
</protein>
<dbReference type="OrthoDB" id="8904098at2759"/>
<dbReference type="Gene3D" id="1.20.1250.20">
    <property type="entry name" value="MFS general substrate transporter like domains"/>
    <property type="match status" value="1"/>
</dbReference>
<accession>A0A1U8A3C0</accession>
<proteinExistence type="inferred from homology"/>
<evidence type="ECO:0000256" key="1">
    <source>
        <dbReference type="ARBA" id="ARBA00004141"/>
    </source>
</evidence>
<feature type="transmembrane region" description="Helical" evidence="7">
    <location>
        <begin position="244"/>
        <end position="263"/>
    </location>
</feature>
<feature type="compositionally biased region" description="Low complexity" evidence="6">
    <location>
        <begin position="21"/>
        <end position="31"/>
    </location>
</feature>
<evidence type="ECO:0000256" key="7">
    <source>
        <dbReference type="SAM" id="Phobius"/>
    </source>
</evidence>
<dbReference type="RefSeq" id="XP_010256203.1">
    <property type="nucleotide sequence ID" value="XM_010257901.2"/>
</dbReference>
<feature type="signal peptide" evidence="8">
    <location>
        <begin position="1"/>
        <end position="22"/>
    </location>
</feature>
<keyword evidence="3 7" id="KW-0812">Transmembrane</keyword>
<feature type="region of interest" description="Disordered" evidence="6">
    <location>
        <begin position="21"/>
        <end position="52"/>
    </location>
</feature>
<dbReference type="eggNOG" id="KOG1237">
    <property type="taxonomic scope" value="Eukaryota"/>
</dbReference>
<feature type="transmembrane region" description="Helical" evidence="7">
    <location>
        <begin position="570"/>
        <end position="588"/>
    </location>
</feature>
<comment type="subcellular location">
    <subcellularLocation>
        <location evidence="1">Membrane</location>
        <topology evidence="1">Multi-pass membrane protein</topology>
    </subcellularLocation>
</comment>
<feature type="transmembrane region" description="Helical" evidence="7">
    <location>
        <begin position="218"/>
        <end position="237"/>
    </location>
</feature>
<feature type="transmembrane region" description="Helical" evidence="7">
    <location>
        <begin position="96"/>
        <end position="115"/>
    </location>
</feature>
<reference evidence="10" key="1">
    <citation type="submission" date="2025-08" db="UniProtKB">
        <authorList>
            <consortium name="RefSeq"/>
        </authorList>
    </citation>
    <scope>IDENTIFICATION</scope>
</reference>
<evidence type="ECO:0000256" key="4">
    <source>
        <dbReference type="ARBA" id="ARBA00022989"/>
    </source>
</evidence>
<sequence length="626" mass="69810">MRKLSSPLSWFCFLKYFSVTSSSSSTPVSSPADKQDEKPGAVEESRKTQRKPGGWKTMPYILGNETFERLATFGLLANFTVYLLKQYHMDEVFAANVMNIWSGTVNFAPLIGAFLSDAYLGKFRTLAYASLFSLLGMVAITSTAMVPALRPAPCSTELQQQNQCSGPTAAQLGFLYLALGFLTVGGGGIRPCSMPFGTDQFDSTTEEGRKGINSFFNWYYFTFTIVIMISLTLVVYIQDSISWAWGFGIPTILMFCSIILFFLGMRVYVYIPPEGSVFSGVVQVFVAAYKKRKLRLPSSQEQPGALYDPPMKGTLISKLPLTQQFRVLNKAAIIAHGEVQPDGSRSNQWSLCSIQQVEEVKCLIRVVPIWASCIICFTAMAQQWTFTTVQALKMDRHLGPKFQIPAGSLMIISMITIGLWLPFYDRVLVPALRRVTKQEGGITLLQRIGIGMVFAPVSMVVAGLVEKKRRSSAISHARPDGMAPISVLWLAPQLVLMGFAEAFSNIGQIEFYYKQFPEQMRSMANALFFCTLAGSNYLNSLVVTMVHLITGKHGQPKWLDNNINAGRLDYFYFVIAALGILNIIYYLICARYYHYKGITEVEGDNVEVVVQPNSPKKKPHRELEIS</sequence>
<evidence type="ECO:0000256" key="5">
    <source>
        <dbReference type="ARBA" id="ARBA00023136"/>
    </source>
</evidence>
<feature type="transmembrane region" description="Helical" evidence="7">
    <location>
        <begin position="526"/>
        <end position="550"/>
    </location>
</feature>
<evidence type="ECO:0000313" key="10">
    <source>
        <dbReference type="RefSeq" id="XP_010256203.1"/>
    </source>
</evidence>
<organism evidence="9 10">
    <name type="scientific">Nelumbo nucifera</name>
    <name type="common">Sacred lotus</name>
    <dbReference type="NCBI Taxonomy" id="4432"/>
    <lineage>
        <taxon>Eukaryota</taxon>
        <taxon>Viridiplantae</taxon>
        <taxon>Streptophyta</taxon>
        <taxon>Embryophyta</taxon>
        <taxon>Tracheophyta</taxon>
        <taxon>Spermatophyta</taxon>
        <taxon>Magnoliopsida</taxon>
        <taxon>Proteales</taxon>
        <taxon>Nelumbonaceae</taxon>
        <taxon>Nelumbo</taxon>
    </lineage>
</organism>
<keyword evidence="5 7" id="KW-0472">Membrane</keyword>
<feature type="transmembrane region" description="Helical" evidence="7">
    <location>
        <begin position="362"/>
        <end position="382"/>
    </location>
</feature>
<dbReference type="Pfam" id="PF00854">
    <property type="entry name" value="PTR2"/>
    <property type="match status" value="1"/>
</dbReference>
<dbReference type="OMA" id="LPTIMFA"/>
<feature type="transmembrane region" description="Helical" evidence="7">
    <location>
        <begin position="169"/>
        <end position="189"/>
    </location>
</feature>
<dbReference type="InterPro" id="IPR000109">
    <property type="entry name" value="POT_fam"/>
</dbReference>
<evidence type="ECO:0000313" key="9">
    <source>
        <dbReference type="Proteomes" id="UP000189703"/>
    </source>
</evidence>
<dbReference type="PANTHER" id="PTHR11654">
    <property type="entry name" value="OLIGOPEPTIDE TRANSPORTER-RELATED"/>
    <property type="match status" value="1"/>
</dbReference>
<evidence type="ECO:0000256" key="2">
    <source>
        <dbReference type="ARBA" id="ARBA00005982"/>
    </source>
</evidence>
<dbReference type="CDD" id="cd17416">
    <property type="entry name" value="MFS_NPF1_2"/>
    <property type="match status" value="1"/>
</dbReference>
<gene>
    <name evidence="10" type="primary">LOC104596639</name>
</gene>
<keyword evidence="9" id="KW-1185">Reference proteome</keyword>
<comment type="similarity">
    <text evidence="2">Belongs to the major facilitator superfamily. Proton-dependent oligopeptide transporter (POT/PTR) (TC 2.A.17) family.</text>
</comment>
<dbReference type="GO" id="GO:0005886">
    <property type="term" value="C:plasma membrane"/>
    <property type="evidence" value="ECO:0000318"/>
    <property type="project" value="GO_Central"/>
</dbReference>
<evidence type="ECO:0000256" key="3">
    <source>
        <dbReference type="ARBA" id="ARBA00022692"/>
    </source>
</evidence>
<dbReference type="FunCoup" id="A0A1U8A3C0">
    <property type="interactions" value="1401"/>
</dbReference>
<keyword evidence="8" id="KW-0732">Signal</keyword>
<feature type="transmembrane region" description="Helical" evidence="7">
    <location>
        <begin position="402"/>
        <end position="423"/>
    </location>
</feature>
<dbReference type="KEGG" id="nnu:104596639"/>
<feature type="compositionally biased region" description="Basic and acidic residues" evidence="6">
    <location>
        <begin position="33"/>
        <end position="47"/>
    </location>
</feature>
<evidence type="ECO:0000256" key="8">
    <source>
        <dbReference type="SAM" id="SignalP"/>
    </source>
</evidence>
<feature type="transmembrane region" description="Helical" evidence="7">
    <location>
        <begin position="485"/>
        <end position="506"/>
    </location>
</feature>
<feature type="transmembrane region" description="Helical" evidence="7">
    <location>
        <begin position="444"/>
        <end position="465"/>
    </location>
</feature>
<feature type="transmembrane region" description="Helical" evidence="7">
    <location>
        <begin position="127"/>
        <end position="149"/>
    </location>
</feature>
<name>A0A1U8A3C0_NELNU</name>